<feature type="domain" description="DUF4062" evidence="2">
    <location>
        <begin position="6"/>
        <end position="88"/>
    </location>
</feature>
<evidence type="ECO:0000256" key="1">
    <source>
        <dbReference type="SAM" id="Coils"/>
    </source>
</evidence>
<evidence type="ECO:0000313" key="3">
    <source>
        <dbReference type="EMBL" id="SJZ55429.1"/>
    </source>
</evidence>
<feature type="coiled-coil region" evidence="1">
    <location>
        <begin position="168"/>
        <end position="220"/>
    </location>
</feature>
<dbReference type="Pfam" id="PF13271">
    <property type="entry name" value="DUF4062"/>
    <property type="match status" value="1"/>
</dbReference>
<dbReference type="EMBL" id="FUWM01000008">
    <property type="protein sequence ID" value="SJZ55429.1"/>
    <property type="molecule type" value="Genomic_DNA"/>
</dbReference>
<dbReference type="RefSeq" id="WP_143555669.1">
    <property type="nucleotide sequence ID" value="NZ_FUWM01000008.1"/>
</dbReference>
<dbReference type="InterPro" id="IPR025139">
    <property type="entry name" value="DUF4062"/>
</dbReference>
<sequence length="461" mass="53766">MRKKLQVFISSTYKDLIEERQAAVEAILKAGHIPVGMELFTAGDKSQLEIIKRWIDDSDVFLLILGGRYGSVESESELSYIELEYEYAVKKNIPVFALVINDELLNKKVSEIGRKVLELENPDKYKRFKEKVLGKMCDFFNDKKDIKLAVSNTLSRFEKRFDFTGWVSGENIKTNQELEEENKRLRKQLEKKKSEIKELKERLENSNSNENQEKDSVEEQLCVVKGENGEPILTEVPYIFFYHRMADAFPGVRNLKYFNNPKTAIKRLQILLKYPLQFKDNISNTSDMKDPIWYWRGSSCLDINSFKKLNETKCLINQKELEINRIAVYRGSDYYRNFVYVETKAEDSLGPGKEYTDKEIEYLENSLGYIYEEYGLLGENYISRQEFDDSVAVIDDEVVDAQDAELRVRYLSEYNFFIAPKDSPMNSQKGDQIGGKYLNGILQGTYDLDDFLDEFLKLPKK</sequence>
<dbReference type="Proteomes" id="UP000190625">
    <property type="component" value="Unassembled WGS sequence"/>
</dbReference>
<reference evidence="4" key="1">
    <citation type="submission" date="2017-02" db="EMBL/GenBank/DDBJ databases">
        <authorList>
            <person name="Varghese N."/>
            <person name="Submissions S."/>
        </authorList>
    </citation>
    <scope>NUCLEOTIDE SEQUENCE [LARGE SCALE GENOMIC DNA]</scope>
    <source>
        <strain evidence="4">ATCC BAA-73</strain>
    </source>
</reference>
<name>A0A1T4LL34_9FIRM</name>
<proteinExistence type="predicted"/>
<dbReference type="OrthoDB" id="72299at2"/>
<dbReference type="AlphaFoldDB" id="A0A1T4LL34"/>
<gene>
    <name evidence="3" type="ORF">SAMN02745118_01191</name>
</gene>
<keyword evidence="4" id="KW-1185">Reference proteome</keyword>
<organism evidence="3 4">
    <name type="scientific">Selenihalanaerobacter shriftii</name>
    <dbReference type="NCBI Taxonomy" id="142842"/>
    <lineage>
        <taxon>Bacteria</taxon>
        <taxon>Bacillati</taxon>
        <taxon>Bacillota</taxon>
        <taxon>Clostridia</taxon>
        <taxon>Halanaerobiales</taxon>
        <taxon>Halobacteroidaceae</taxon>
        <taxon>Selenihalanaerobacter</taxon>
    </lineage>
</organism>
<protein>
    <recommendedName>
        <fullName evidence="2">DUF4062 domain-containing protein</fullName>
    </recommendedName>
</protein>
<evidence type="ECO:0000259" key="2">
    <source>
        <dbReference type="Pfam" id="PF13271"/>
    </source>
</evidence>
<evidence type="ECO:0000313" key="4">
    <source>
        <dbReference type="Proteomes" id="UP000190625"/>
    </source>
</evidence>
<accession>A0A1T4LL34</accession>
<keyword evidence="1" id="KW-0175">Coiled coil</keyword>